<dbReference type="SUPFAM" id="SSF49899">
    <property type="entry name" value="Concanavalin A-like lectins/glucanases"/>
    <property type="match status" value="1"/>
</dbReference>
<keyword evidence="2" id="KW-1015">Disulfide bond</keyword>
<dbReference type="InterPro" id="IPR013783">
    <property type="entry name" value="Ig-like_fold"/>
</dbReference>
<dbReference type="SUPFAM" id="SSF49265">
    <property type="entry name" value="Fibronectin type III"/>
    <property type="match status" value="1"/>
</dbReference>
<dbReference type="InterPro" id="IPR051622">
    <property type="entry name" value="R-tyr_protein_phosphatases"/>
</dbReference>
<evidence type="ECO:0000256" key="2">
    <source>
        <dbReference type="ARBA" id="ARBA00023157"/>
    </source>
</evidence>
<protein>
    <submittedName>
        <fullName evidence="5">Receptor-type tyrosine-protein phosphatase mu</fullName>
    </submittedName>
</protein>
<evidence type="ECO:0000313" key="5">
    <source>
        <dbReference type="EMBL" id="KAA0719572.1"/>
    </source>
</evidence>
<dbReference type="InterPro" id="IPR003961">
    <property type="entry name" value="FN3_dom"/>
</dbReference>
<dbReference type="Pfam" id="PF00629">
    <property type="entry name" value="MAM"/>
    <property type="match status" value="1"/>
</dbReference>
<organism evidence="5 6">
    <name type="scientific">Triplophysa tibetana</name>
    <dbReference type="NCBI Taxonomy" id="1572043"/>
    <lineage>
        <taxon>Eukaryota</taxon>
        <taxon>Metazoa</taxon>
        <taxon>Chordata</taxon>
        <taxon>Craniata</taxon>
        <taxon>Vertebrata</taxon>
        <taxon>Euteleostomi</taxon>
        <taxon>Actinopterygii</taxon>
        <taxon>Neopterygii</taxon>
        <taxon>Teleostei</taxon>
        <taxon>Ostariophysi</taxon>
        <taxon>Cypriniformes</taxon>
        <taxon>Nemacheilidae</taxon>
        <taxon>Triplophysa</taxon>
    </lineage>
</organism>
<dbReference type="EMBL" id="SOYY01000007">
    <property type="protein sequence ID" value="KAA0719572.1"/>
    <property type="molecule type" value="Genomic_DNA"/>
</dbReference>
<dbReference type="PROSITE" id="PS50853">
    <property type="entry name" value="FN3"/>
    <property type="match status" value="1"/>
</dbReference>
<keyword evidence="1" id="KW-0677">Repeat</keyword>
<keyword evidence="5" id="KW-0675">Receptor</keyword>
<dbReference type="PANTHER" id="PTHR24051:SF11">
    <property type="entry name" value="PROTEIN TYROSINE PHOSPHATASE, RECEPTOR TYPE, M"/>
    <property type="match status" value="1"/>
</dbReference>
<proteinExistence type="predicted"/>
<dbReference type="InterPro" id="IPR036116">
    <property type="entry name" value="FN3_sf"/>
</dbReference>
<evidence type="ECO:0000256" key="1">
    <source>
        <dbReference type="ARBA" id="ARBA00022737"/>
    </source>
</evidence>
<dbReference type="PRINTS" id="PR00020">
    <property type="entry name" value="MAMDOMAIN"/>
</dbReference>
<comment type="caution">
    <text evidence="5">The sequence shown here is derived from an EMBL/GenBank/DDBJ whole genome shotgun (WGS) entry which is preliminary data.</text>
</comment>
<feature type="domain" description="Fibronectin type-III" evidence="4">
    <location>
        <begin position="98"/>
        <end position="191"/>
    </location>
</feature>
<sequence>MNELSLSASSSPHAQDCGISRTCRMKLSFDDEGAAFMMVNSTSRYAGQKALLFTPQLKENDTHCVTFQYYVSGREGGSPAHLNIYIKENNSPIEPPVPIAPPQLMAVGATYLWIQLNANSINGDGPIVNREVEYRTVSGTMYDLQPVDKTSHKIGHLDPDAEYEISVLLTRPGEGGTGAPGPPLRARTKCAVPPLICPCSISYYLSAQFLLLRVCAVSPITCLRSFSYYVSAQYLMCLRSFYSDVSAQYLLLRVCAVSSLTCLQSFYYDVSAQYPLLRVCAVSPRTCLQSFYSDVSAKFLL</sequence>
<dbReference type="Proteomes" id="UP000324632">
    <property type="component" value="Chromosome 7"/>
</dbReference>
<dbReference type="InterPro" id="IPR013320">
    <property type="entry name" value="ConA-like_dom_sf"/>
</dbReference>
<name>A0A5A9PCP8_9TELE</name>
<feature type="domain" description="MAM" evidence="3">
    <location>
        <begin position="36"/>
        <end position="90"/>
    </location>
</feature>
<dbReference type="CDD" id="cd00063">
    <property type="entry name" value="FN3"/>
    <property type="match status" value="1"/>
</dbReference>
<dbReference type="FunFam" id="2.60.40.10:FF:000009">
    <property type="entry name" value="receptor-type tyrosine-protein phosphatase U isoform X1"/>
    <property type="match status" value="1"/>
</dbReference>
<gene>
    <name evidence="5" type="ORF">E1301_Tti024141</name>
</gene>
<dbReference type="Gene3D" id="2.60.120.200">
    <property type="match status" value="1"/>
</dbReference>
<evidence type="ECO:0000313" key="6">
    <source>
        <dbReference type="Proteomes" id="UP000324632"/>
    </source>
</evidence>
<dbReference type="PANTHER" id="PTHR24051">
    <property type="entry name" value="SUSHI DOMAIN-CONTAINING PROTEIN 1"/>
    <property type="match status" value="1"/>
</dbReference>
<dbReference type="InterPro" id="IPR000998">
    <property type="entry name" value="MAM_dom"/>
</dbReference>
<dbReference type="PROSITE" id="PS50060">
    <property type="entry name" value="MAM_2"/>
    <property type="match status" value="1"/>
</dbReference>
<dbReference type="Gene3D" id="2.60.40.10">
    <property type="entry name" value="Immunoglobulins"/>
    <property type="match status" value="1"/>
</dbReference>
<dbReference type="GO" id="GO:0016020">
    <property type="term" value="C:membrane"/>
    <property type="evidence" value="ECO:0007669"/>
    <property type="project" value="InterPro"/>
</dbReference>
<dbReference type="AlphaFoldDB" id="A0A5A9PCP8"/>
<accession>A0A5A9PCP8</accession>
<keyword evidence="6" id="KW-1185">Reference proteome</keyword>
<reference evidence="5 6" key="1">
    <citation type="journal article" date="2019" name="Mol. Ecol. Resour.">
        <title>Chromosome-level genome assembly of Triplophysa tibetana, a fish adapted to the harsh high-altitude environment of the Tibetan Plateau.</title>
        <authorList>
            <person name="Yang X."/>
            <person name="Liu H."/>
            <person name="Ma Z."/>
            <person name="Zou Y."/>
            <person name="Zou M."/>
            <person name="Mao Y."/>
            <person name="Li X."/>
            <person name="Wang H."/>
            <person name="Chen T."/>
            <person name="Wang W."/>
            <person name="Yang R."/>
        </authorList>
    </citation>
    <scope>NUCLEOTIDE SEQUENCE [LARGE SCALE GENOMIC DNA]</scope>
    <source>
        <strain evidence="5">TTIB1903HZAU</strain>
        <tissue evidence="5">Muscle</tissue>
    </source>
</reference>
<evidence type="ECO:0000259" key="3">
    <source>
        <dbReference type="PROSITE" id="PS50060"/>
    </source>
</evidence>
<evidence type="ECO:0000259" key="4">
    <source>
        <dbReference type="PROSITE" id="PS50853"/>
    </source>
</evidence>